<accession>M4EJX5</accession>
<dbReference type="PANTHER" id="PTHR23076">
    <property type="entry name" value="METALLOPROTEASE M41 FTSH"/>
    <property type="match status" value="1"/>
</dbReference>
<dbReference type="eggNOG" id="KOG0734">
    <property type="taxonomic scope" value="Eukaryota"/>
</dbReference>
<reference evidence="3 4" key="1">
    <citation type="journal article" date="2011" name="Nat. Genet.">
        <title>The genome of the mesopolyploid crop species Brassica rapa.</title>
        <authorList>
            <consortium name="Brassica rapa Genome Sequencing Project Consortium"/>
            <person name="Wang X."/>
            <person name="Wang H."/>
            <person name="Wang J."/>
            <person name="Sun R."/>
            <person name="Wu J."/>
            <person name="Liu S."/>
            <person name="Bai Y."/>
            <person name="Mun J.H."/>
            <person name="Bancroft I."/>
            <person name="Cheng F."/>
            <person name="Huang S."/>
            <person name="Li X."/>
            <person name="Hua W."/>
            <person name="Wang J."/>
            <person name="Wang X."/>
            <person name="Freeling M."/>
            <person name="Pires J.C."/>
            <person name="Paterson A.H."/>
            <person name="Chalhoub B."/>
            <person name="Wang B."/>
            <person name="Hayward A."/>
            <person name="Sharpe A.G."/>
            <person name="Park B.S."/>
            <person name="Weisshaar B."/>
            <person name="Liu B."/>
            <person name="Li B."/>
            <person name="Liu B."/>
            <person name="Tong C."/>
            <person name="Song C."/>
            <person name="Duran C."/>
            <person name="Peng C."/>
            <person name="Geng C."/>
            <person name="Koh C."/>
            <person name="Lin C."/>
            <person name="Edwards D."/>
            <person name="Mu D."/>
            <person name="Shen D."/>
            <person name="Soumpourou E."/>
            <person name="Li F."/>
            <person name="Fraser F."/>
            <person name="Conant G."/>
            <person name="Lassalle G."/>
            <person name="King G.J."/>
            <person name="Bonnema G."/>
            <person name="Tang H."/>
            <person name="Wang H."/>
            <person name="Belcram H."/>
            <person name="Zhou H."/>
            <person name="Hirakawa H."/>
            <person name="Abe H."/>
            <person name="Guo H."/>
            <person name="Wang H."/>
            <person name="Jin H."/>
            <person name="Parkin I.A."/>
            <person name="Batley J."/>
            <person name="Kim J.S."/>
            <person name="Just J."/>
            <person name="Li J."/>
            <person name="Xu J."/>
            <person name="Deng J."/>
            <person name="Kim J.A."/>
            <person name="Li J."/>
            <person name="Yu J."/>
            <person name="Meng J."/>
            <person name="Wang J."/>
            <person name="Min J."/>
            <person name="Poulain J."/>
            <person name="Wang J."/>
            <person name="Hatakeyama K."/>
            <person name="Wu K."/>
            <person name="Wang L."/>
            <person name="Fang L."/>
            <person name="Trick M."/>
            <person name="Links M.G."/>
            <person name="Zhao M."/>
            <person name="Jin M."/>
            <person name="Ramchiary N."/>
            <person name="Drou N."/>
            <person name="Berkman P.J."/>
            <person name="Cai Q."/>
            <person name="Huang Q."/>
            <person name="Li R."/>
            <person name="Tabata S."/>
            <person name="Cheng S."/>
            <person name="Zhang S."/>
            <person name="Zhang S."/>
            <person name="Huang S."/>
            <person name="Sato S."/>
            <person name="Sun S."/>
            <person name="Kwon S.J."/>
            <person name="Choi S.R."/>
            <person name="Lee T.H."/>
            <person name="Fan W."/>
            <person name="Zhao X."/>
            <person name="Tan X."/>
            <person name="Xu X."/>
            <person name="Wang Y."/>
            <person name="Qiu Y."/>
            <person name="Yin Y."/>
            <person name="Li Y."/>
            <person name="Du Y."/>
            <person name="Liao Y."/>
            <person name="Lim Y."/>
            <person name="Narusaka Y."/>
            <person name="Wang Y."/>
            <person name="Wang Z."/>
            <person name="Li Z."/>
            <person name="Wang Z."/>
            <person name="Xiong Z."/>
            <person name="Zhang Z."/>
        </authorList>
    </citation>
    <scope>NUCLEOTIDE SEQUENCE [LARGE SCALE GENOMIC DNA]</scope>
    <source>
        <strain evidence="3 4">cv. Chiifu-401-42</strain>
    </source>
</reference>
<protein>
    <recommendedName>
        <fullName evidence="2">Peptidase M41 domain-containing protein</fullName>
    </recommendedName>
</protein>
<dbReference type="STRING" id="51351.M4EJX5"/>
<dbReference type="SUPFAM" id="SSF140990">
    <property type="entry name" value="FtsH protease domain-like"/>
    <property type="match status" value="1"/>
</dbReference>
<organism evidence="3 4">
    <name type="scientific">Brassica campestris</name>
    <name type="common">Field mustard</name>
    <dbReference type="NCBI Taxonomy" id="3711"/>
    <lineage>
        <taxon>Eukaryota</taxon>
        <taxon>Viridiplantae</taxon>
        <taxon>Streptophyta</taxon>
        <taxon>Embryophyta</taxon>
        <taxon>Tracheophyta</taxon>
        <taxon>Spermatophyta</taxon>
        <taxon>Magnoliopsida</taxon>
        <taxon>eudicotyledons</taxon>
        <taxon>Gunneridae</taxon>
        <taxon>Pentapetalae</taxon>
        <taxon>rosids</taxon>
        <taxon>malvids</taxon>
        <taxon>Brassicales</taxon>
        <taxon>Brassicaceae</taxon>
        <taxon>Brassiceae</taxon>
        <taxon>Brassica</taxon>
    </lineage>
</organism>
<evidence type="ECO:0000313" key="3">
    <source>
        <dbReference type="EnsemblPlants" id="Bra029092.1-P"/>
    </source>
</evidence>
<dbReference type="InterPro" id="IPR000642">
    <property type="entry name" value="Peptidase_M41"/>
</dbReference>
<dbReference type="AlphaFoldDB" id="M4EJX5"/>
<dbReference type="Pfam" id="PF01434">
    <property type="entry name" value="Peptidase_M41"/>
    <property type="match status" value="1"/>
</dbReference>
<feature type="domain" description="Peptidase M41" evidence="2">
    <location>
        <begin position="43"/>
        <end position="94"/>
    </location>
</feature>
<dbReference type="EnsemblPlants" id="Bra029092.1">
    <property type="protein sequence ID" value="Bra029092.1-P"/>
    <property type="gene ID" value="Bra029092"/>
</dbReference>
<name>M4EJX5_BRACM</name>
<dbReference type="InterPro" id="IPR037219">
    <property type="entry name" value="Peptidase_M41-like"/>
</dbReference>
<keyword evidence="1" id="KW-0809">Transit peptide</keyword>
<reference evidence="3 4" key="2">
    <citation type="journal article" date="2018" name="Hortic Res">
        <title>Improved Brassica rapa reference genome by single-molecule sequencing and chromosome conformation capture technologies.</title>
        <authorList>
            <person name="Zhang L."/>
            <person name="Cai X."/>
            <person name="Wu J."/>
            <person name="Liu M."/>
            <person name="Grob S."/>
            <person name="Cheng F."/>
            <person name="Liang J."/>
            <person name="Cai C."/>
            <person name="Liu Z."/>
            <person name="Liu B."/>
            <person name="Wang F."/>
            <person name="Li S."/>
            <person name="Liu F."/>
            <person name="Li X."/>
            <person name="Cheng L."/>
            <person name="Yang W."/>
            <person name="Li M.H."/>
            <person name="Grossniklaus U."/>
            <person name="Zheng H."/>
            <person name="Wang X."/>
        </authorList>
    </citation>
    <scope>NUCLEOTIDE SEQUENCE [LARGE SCALE GENOMIC DNA]</scope>
    <source>
        <strain evidence="3 4">cv. Chiifu-401-42</strain>
    </source>
</reference>
<evidence type="ECO:0000259" key="2">
    <source>
        <dbReference type="Pfam" id="PF01434"/>
    </source>
</evidence>
<dbReference type="GO" id="GO:0006508">
    <property type="term" value="P:proteolysis"/>
    <property type="evidence" value="ECO:0007669"/>
    <property type="project" value="InterPro"/>
</dbReference>
<dbReference type="HOGENOM" id="CLU_1706755_0_0_1"/>
<keyword evidence="4" id="KW-1185">Reference proteome</keyword>
<evidence type="ECO:0000313" key="4">
    <source>
        <dbReference type="Proteomes" id="UP000011750"/>
    </source>
</evidence>
<dbReference type="Gramene" id="Bra029092.1">
    <property type="protein sequence ID" value="Bra029092.1-P"/>
    <property type="gene ID" value="Bra029092"/>
</dbReference>
<dbReference type="GO" id="GO:0004176">
    <property type="term" value="F:ATP-dependent peptidase activity"/>
    <property type="evidence" value="ECO:0007669"/>
    <property type="project" value="InterPro"/>
</dbReference>
<sequence length="154" mass="17102">MSCSTLQEEVSGSGVAYWVMAAVRRGIEKVMECEALSSIITRLIHKATIMPRISALGMGTQLPSTDETLVSKKQALASVAVCMRGRVAEKLILAWTISHNLLNIMHEKQLHTLANALLEYETLTAEDINRILPPSQEAEKLLEQQEVDLLIRFT</sequence>
<dbReference type="Gene3D" id="1.20.58.760">
    <property type="entry name" value="Peptidase M41"/>
    <property type="match status" value="1"/>
</dbReference>
<proteinExistence type="predicted"/>
<dbReference type="MEROPS" id="M41.018"/>
<reference evidence="3" key="3">
    <citation type="submission" date="2023-03" db="UniProtKB">
        <authorList>
            <consortium name="EnsemblPlants"/>
        </authorList>
    </citation>
    <scope>IDENTIFICATION</scope>
    <source>
        <strain evidence="3">cv. Chiifu-401-42</strain>
    </source>
</reference>
<dbReference type="Proteomes" id="UP000011750">
    <property type="component" value="Chromosome A03"/>
</dbReference>
<dbReference type="GO" id="GO:0004222">
    <property type="term" value="F:metalloendopeptidase activity"/>
    <property type="evidence" value="ECO:0007669"/>
    <property type="project" value="InterPro"/>
</dbReference>
<evidence type="ECO:0000256" key="1">
    <source>
        <dbReference type="ARBA" id="ARBA00022946"/>
    </source>
</evidence>
<dbReference type="InParanoid" id="M4EJX5"/>
<dbReference type="GO" id="GO:0005524">
    <property type="term" value="F:ATP binding"/>
    <property type="evidence" value="ECO:0007669"/>
    <property type="project" value="InterPro"/>
</dbReference>
<dbReference type="PANTHER" id="PTHR23076:SF97">
    <property type="entry name" value="ATP-DEPENDENT ZINC METALLOPROTEASE YME1L1"/>
    <property type="match status" value="1"/>
</dbReference>